<dbReference type="EMBL" id="JQCE01000006">
    <property type="protein sequence ID" value="KRO18046.1"/>
    <property type="molecule type" value="Genomic_DNA"/>
</dbReference>
<reference evidence="2 3" key="1">
    <citation type="journal article" date="2015" name="Genome Announc.">
        <title>Expanding the biotechnology potential of lactobacilli through comparative genomics of 213 strains and associated genera.</title>
        <authorList>
            <person name="Sun Z."/>
            <person name="Harris H.M."/>
            <person name="McCann A."/>
            <person name="Guo C."/>
            <person name="Argimon S."/>
            <person name="Zhang W."/>
            <person name="Yang X."/>
            <person name="Jeffery I.B."/>
            <person name="Cooney J.C."/>
            <person name="Kagawa T.F."/>
            <person name="Liu W."/>
            <person name="Song Y."/>
            <person name="Salvetti E."/>
            <person name="Wrobel A."/>
            <person name="Rasinkangas P."/>
            <person name="Parkhill J."/>
            <person name="Rea M.C."/>
            <person name="O'Sullivan O."/>
            <person name="Ritari J."/>
            <person name="Douillard F.P."/>
            <person name="Paul Ross R."/>
            <person name="Yang R."/>
            <person name="Briner A.E."/>
            <person name="Felis G.E."/>
            <person name="de Vos W.M."/>
            <person name="Barrangou R."/>
            <person name="Klaenhammer T.R."/>
            <person name="Caufield P.W."/>
            <person name="Cui Y."/>
            <person name="Zhang H."/>
            <person name="O'Toole P.W."/>
        </authorList>
    </citation>
    <scope>NUCLEOTIDE SEQUENCE [LARGE SCALE GENOMIC DNA]</scope>
    <source>
        <strain evidence="2 3">DSM 24301</strain>
    </source>
</reference>
<dbReference type="AlphaFoldDB" id="A0A0R2MWN5"/>
<dbReference type="GO" id="GO:0003700">
    <property type="term" value="F:DNA-binding transcription factor activity"/>
    <property type="evidence" value="ECO:0007669"/>
    <property type="project" value="InterPro"/>
</dbReference>
<dbReference type="InterPro" id="IPR007627">
    <property type="entry name" value="RNA_pol_sigma70_r2"/>
</dbReference>
<name>A0A0R2MWN5_9LACO</name>
<gene>
    <name evidence="2" type="ORF">IV56_GL001842</name>
</gene>
<dbReference type="SUPFAM" id="SSF88946">
    <property type="entry name" value="Sigma2 domain of RNA polymerase sigma factors"/>
    <property type="match status" value="1"/>
</dbReference>
<accession>A0A0R2MWN5</accession>
<dbReference type="PATRIC" id="fig|1293598.4.peg.1918"/>
<dbReference type="Pfam" id="PF04542">
    <property type="entry name" value="Sigma70_r2"/>
    <property type="match status" value="1"/>
</dbReference>
<proteinExistence type="predicted"/>
<protein>
    <submittedName>
        <fullName evidence="2">ComX</fullName>
    </submittedName>
</protein>
<dbReference type="GO" id="GO:0006352">
    <property type="term" value="P:DNA-templated transcription initiation"/>
    <property type="evidence" value="ECO:0007669"/>
    <property type="project" value="InterPro"/>
</dbReference>
<dbReference type="Gene3D" id="1.10.1740.10">
    <property type="match status" value="1"/>
</dbReference>
<dbReference type="STRING" id="1293598.IV56_GL001842"/>
<dbReference type="NCBIfam" id="TIGR02937">
    <property type="entry name" value="sigma70-ECF"/>
    <property type="match status" value="1"/>
</dbReference>
<dbReference type="RefSeq" id="WP_054777471.1">
    <property type="nucleotide sequence ID" value="NZ_BBBX01000014.1"/>
</dbReference>
<evidence type="ECO:0000259" key="1">
    <source>
        <dbReference type="Pfam" id="PF04542"/>
    </source>
</evidence>
<comment type="caution">
    <text evidence="2">The sequence shown here is derived from an EMBL/GenBank/DDBJ whole genome shotgun (WGS) entry which is preliminary data.</text>
</comment>
<dbReference type="Proteomes" id="UP000050969">
    <property type="component" value="Unassembled WGS sequence"/>
</dbReference>
<evidence type="ECO:0000313" key="2">
    <source>
        <dbReference type="EMBL" id="KRO18046.1"/>
    </source>
</evidence>
<organism evidence="2 3">
    <name type="scientific">Lacticaseibacillus saniviri JCM 17471 = DSM 24301</name>
    <dbReference type="NCBI Taxonomy" id="1293598"/>
    <lineage>
        <taxon>Bacteria</taxon>
        <taxon>Bacillati</taxon>
        <taxon>Bacillota</taxon>
        <taxon>Bacilli</taxon>
        <taxon>Lactobacillales</taxon>
        <taxon>Lactobacillaceae</taxon>
        <taxon>Lacticaseibacillus</taxon>
    </lineage>
</organism>
<dbReference type="OrthoDB" id="1767844at2"/>
<dbReference type="InterPro" id="IPR014284">
    <property type="entry name" value="RNA_pol_sigma-70_dom"/>
</dbReference>
<dbReference type="InterPro" id="IPR013325">
    <property type="entry name" value="RNA_pol_sigma_r2"/>
</dbReference>
<keyword evidence="3" id="KW-1185">Reference proteome</keyword>
<evidence type="ECO:0000313" key="3">
    <source>
        <dbReference type="Proteomes" id="UP000050969"/>
    </source>
</evidence>
<feature type="domain" description="RNA polymerase sigma-70 region 2" evidence="1">
    <location>
        <begin position="22"/>
        <end position="89"/>
    </location>
</feature>
<sequence>MTIGAETLIQRASQDSNAFEQLFKQYMPLVGKVIKTYHLRNYTRDDWLQEARIAMLKAVEHFDGSQGSQFGAYYKMVLVSHIRSLLRKQFAQKRTVDKQYVLADVPILEAFQQDLVRGDTVTVTLNAELADFFADLSPTEQTALNALLHPAQETTTGPARNVVQRIRKKMMRYLYE</sequence>